<dbReference type="RefSeq" id="WP_278004075.1">
    <property type="nucleotide sequence ID" value="NZ_JARSBN010000001.1"/>
</dbReference>
<protein>
    <submittedName>
        <fullName evidence="4">PepSY-like domain-containing protein</fullName>
    </submittedName>
</protein>
<keyword evidence="5" id="KW-1185">Reference proteome</keyword>
<organism evidence="4 5">
    <name type="scientific">Winogradskyella marincola</name>
    <dbReference type="NCBI Taxonomy" id="3037795"/>
    <lineage>
        <taxon>Bacteria</taxon>
        <taxon>Pseudomonadati</taxon>
        <taxon>Bacteroidota</taxon>
        <taxon>Flavobacteriia</taxon>
        <taxon>Flavobacteriales</taxon>
        <taxon>Flavobacteriaceae</taxon>
        <taxon>Winogradskyella</taxon>
    </lineage>
</organism>
<evidence type="ECO:0000313" key="5">
    <source>
        <dbReference type="Proteomes" id="UP001529085"/>
    </source>
</evidence>
<evidence type="ECO:0000256" key="1">
    <source>
        <dbReference type="SAM" id="MobiDB-lite"/>
    </source>
</evidence>
<comment type="caution">
    <text evidence="4">The sequence shown here is derived from an EMBL/GenBank/DDBJ whole genome shotgun (WGS) entry which is preliminary data.</text>
</comment>
<dbReference type="Gene3D" id="3.10.450.360">
    <property type="match status" value="1"/>
</dbReference>
<feature type="domain" description="Putative beta-lactamase-inhibitor-like PepSY-like" evidence="3">
    <location>
        <begin position="56"/>
        <end position="142"/>
    </location>
</feature>
<sequence length="157" mass="18265">MKTLNVLTILAITVAFTSCAQNKNEKIAPQSVISSFANKFPKAKKVEWSKENENEWEADFKMNHMEYSANFSNKGEWLETEYEIKKSDIPTNIKNILDKNFTDYDIEDVEISETAQGKSYEFEIEIGEQEYEVTIDHKGNLTKEEEEEEEENESDED</sequence>
<dbReference type="EMBL" id="JARSBN010000001">
    <property type="protein sequence ID" value="MDG4714594.1"/>
    <property type="molecule type" value="Genomic_DNA"/>
</dbReference>
<dbReference type="Pfam" id="PF11396">
    <property type="entry name" value="PepSY_like"/>
    <property type="match status" value="1"/>
</dbReference>
<feature type="region of interest" description="Disordered" evidence="1">
    <location>
        <begin position="136"/>
        <end position="157"/>
    </location>
</feature>
<accession>A0ABT6FXS5</accession>
<dbReference type="Proteomes" id="UP001529085">
    <property type="component" value="Unassembled WGS sequence"/>
</dbReference>
<dbReference type="InterPro" id="IPR021533">
    <property type="entry name" value="PepSY-like"/>
</dbReference>
<feature type="chain" id="PRO_5046272153" evidence="2">
    <location>
        <begin position="21"/>
        <end position="157"/>
    </location>
</feature>
<feature type="signal peptide" evidence="2">
    <location>
        <begin position="1"/>
        <end position="20"/>
    </location>
</feature>
<evidence type="ECO:0000256" key="2">
    <source>
        <dbReference type="SAM" id="SignalP"/>
    </source>
</evidence>
<evidence type="ECO:0000313" key="4">
    <source>
        <dbReference type="EMBL" id="MDG4714594.1"/>
    </source>
</evidence>
<proteinExistence type="predicted"/>
<dbReference type="PROSITE" id="PS51257">
    <property type="entry name" value="PROKAR_LIPOPROTEIN"/>
    <property type="match status" value="1"/>
</dbReference>
<gene>
    <name evidence="4" type="ORF">P7122_01830</name>
</gene>
<evidence type="ECO:0000259" key="3">
    <source>
        <dbReference type="Pfam" id="PF11396"/>
    </source>
</evidence>
<name>A0ABT6FXS5_9FLAO</name>
<keyword evidence="2" id="KW-0732">Signal</keyword>
<dbReference type="SUPFAM" id="SSF160574">
    <property type="entry name" value="BT0923-like"/>
    <property type="match status" value="1"/>
</dbReference>
<feature type="compositionally biased region" description="Acidic residues" evidence="1">
    <location>
        <begin position="144"/>
        <end position="157"/>
    </location>
</feature>
<reference evidence="4 5" key="1">
    <citation type="submission" date="2023-03" db="EMBL/GenBank/DDBJ databases">
        <title>Strain YYF002 represents a novel species in the genus Winogradskyella isolated from seawater.</title>
        <authorList>
            <person name="Fu Z.-Y."/>
        </authorList>
    </citation>
    <scope>NUCLEOTIDE SEQUENCE [LARGE SCALE GENOMIC DNA]</scope>
    <source>
        <strain evidence="4 5">YYF002</strain>
    </source>
</reference>